<evidence type="ECO:0000313" key="9">
    <source>
        <dbReference type="Proteomes" id="UP001153954"/>
    </source>
</evidence>
<keyword evidence="5" id="KW-0325">Glycoprotein</keyword>
<proteinExistence type="inferred from homology"/>
<dbReference type="GO" id="GO:0005576">
    <property type="term" value="C:extracellular region"/>
    <property type="evidence" value="ECO:0007669"/>
    <property type="project" value="UniProtKB-SubCell"/>
</dbReference>
<comment type="subcellular location">
    <subcellularLocation>
        <location evidence="1">Secreted</location>
    </subcellularLocation>
</comment>
<comment type="similarity">
    <text evidence="6">Belongs to the peptidase S1 family. CLIP subfamily.</text>
</comment>
<dbReference type="Pfam" id="PF00089">
    <property type="entry name" value="Trypsin"/>
    <property type="match status" value="1"/>
</dbReference>
<dbReference type="SMART" id="SM00020">
    <property type="entry name" value="Tryp_SPc"/>
    <property type="match status" value="1"/>
</dbReference>
<dbReference type="PROSITE" id="PS50240">
    <property type="entry name" value="TRYPSIN_DOM"/>
    <property type="match status" value="1"/>
</dbReference>
<dbReference type="Proteomes" id="UP001153954">
    <property type="component" value="Unassembled WGS sequence"/>
</dbReference>
<dbReference type="GO" id="GO:0006508">
    <property type="term" value="P:proteolysis"/>
    <property type="evidence" value="ECO:0007669"/>
    <property type="project" value="InterPro"/>
</dbReference>
<comment type="caution">
    <text evidence="8">The sequence shown here is derived from an EMBL/GenBank/DDBJ whole genome shotgun (WGS) entry which is preliminary data.</text>
</comment>
<dbReference type="InterPro" id="IPR043504">
    <property type="entry name" value="Peptidase_S1_PA_chymotrypsin"/>
</dbReference>
<dbReference type="InterPro" id="IPR001254">
    <property type="entry name" value="Trypsin_dom"/>
</dbReference>
<name>A0AAU9UPB0_EUPED</name>
<reference evidence="8" key="1">
    <citation type="submission" date="2022-03" db="EMBL/GenBank/DDBJ databases">
        <authorList>
            <person name="Tunstrom K."/>
        </authorList>
    </citation>
    <scope>NUCLEOTIDE SEQUENCE</scope>
</reference>
<keyword evidence="9" id="KW-1185">Reference proteome</keyword>
<dbReference type="InterPro" id="IPR051487">
    <property type="entry name" value="Ser/Thr_Proteases_Immune/Dev"/>
</dbReference>
<dbReference type="Gene3D" id="2.40.10.10">
    <property type="entry name" value="Trypsin-like serine proteases"/>
    <property type="match status" value="2"/>
</dbReference>
<feature type="domain" description="Peptidase S1" evidence="7">
    <location>
        <begin position="1"/>
        <end position="144"/>
    </location>
</feature>
<evidence type="ECO:0000256" key="3">
    <source>
        <dbReference type="ARBA" id="ARBA00022729"/>
    </source>
</evidence>
<gene>
    <name evidence="8" type="ORF">EEDITHA_LOCUS15819</name>
</gene>
<keyword evidence="4" id="KW-1015">Disulfide bond</keyword>
<evidence type="ECO:0000259" key="7">
    <source>
        <dbReference type="PROSITE" id="PS50240"/>
    </source>
</evidence>
<sequence length="145" mass="16269">MQLGQYSVPACLHDGSPVNDTEVYATGWGTTESKQSTIPDILQKVVLERFSDDECQARYNRLSIRNMPQGYDRNTQICYGHRNMNKDSCKGDSGGPLQIKHPEIKCMYLVTGIVSNGKWCAIPGIPSINTRVASYLDWIESIVWP</sequence>
<keyword evidence="3" id="KW-0732">Signal</keyword>
<evidence type="ECO:0000256" key="6">
    <source>
        <dbReference type="ARBA" id="ARBA00024195"/>
    </source>
</evidence>
<dbReference type="PANTHER" id="PTHR24256">
    <property type="entry name" value="TRYPTASE-RELATED"/>
    <property type="match status" value="1"/>
</dbReference>
<evidence type="ECO:0000313" key="8">
    <source>
        <dbReference type="EMBL" id="CAH2101018.1"/>
    </source>
</evidence>
<evidence type="ECO:0000256" key="5">
    <source>
        <dbReference type="ARBA" id="ARBA00023180"/>
    </source>
</evidence>
<evidence type="ECO:0000256" key="1">
    <source>
        <dbReference type="ARBA" id="ARBA00004613"/>
    </source>
</evidence>
<keyword evidence="2" id="KW-0964">Secreted</keyword>
<organism evidence="8 9">
    <name type="scientific">Euphydryas editha</name>
    <name type="common">Edith's checkerspot</name>
    <dbReference type="NCBI Taxonomy" id="104508"/>
    <lineage>
        <taxon>Eukaryota</taxon>
        <taxon>Metazoa</taxon>
        <taxon>Ecdysozoa</taxon>
        <taxon>Arthropoda</taxon>
        <taxon>Hexapoda</taxon>
        <taxon>Insecta</taxon>
        <taxon>Pterygota</taxon>
        <taxon>Neoptera</taxon>
        <taxon>Endopterygota</taxon>
        <taxon>Lepidoptera</taxon>
        <taxon>Glossata</taxon>
        <taxon>Ditrysia</taxon>
        <taxon>Papilionoidea</taxon>
        <taxon>Nymphalidae</taxon>
        <taxon>Nymphalinae</taxon>
        <taxon>Euphydryas</taxon>
    </lineage>
</organism>
<dbReference type="InterPro" id="IPR033116">
    <property type="entry name" value="TRYPSIN_SER"/>
</dbReference>
<dbReference type="SUPFAM" id="SSF50494">
    <property type="entry name" value="Trypsin-like serine proteases"/>
    <property type="match status" value="1"/>
</dbReference>
<dbReference type="AlphaFoldDB" id="A0AAU9UPB0"/>
<protein>
    <recommendedName>
        <fullName evidence="7">Peptidase S1 domain-containing protein</fullName>
    </recommendedName>
</protein>
<dbReference type="GO" id="GO:0004252">
    <property type="term" value="F:serine-type endopeptidase activity"/>
    <property type="evidence" value="ECO:0007669"/>
    <property type="project" value="InterPro"/>
</dbReference>
<accession>A0AAU9UPB0</accession>
<evidence type="ECO:0000256" key="4">
    <source>
        <dbReference type="ARBA" id="ARBA00023157"/>
    </source>
</evidence>
<dbReference type="InterPro" id="IPR009003">
    <property type="entry name" value="Peptidase_S1_PA"/>
</dbReference>
<dbReference type="EMBL" id="CAKOGL010000023">
    <property type="protein sequence ID" value="CAH2101018.1"/>
    <property type="molecule type" value="Genomic_DNA"/>
</dbReference>
<dbReference type="FunFam" id="2.40.10.10:FF:000054">
    <property type="entry name" value="Complement C1r subcomponent"/>
    <property type="match status" value="1"/>
</dbReference>
<evidence type="ECO:0000256" key="2">
    <source>
        <dbReference type="ARBA" id="ARBA00022525"/>
    </source>
</evidence>
<dbReference type="PROSITE" id="PS00135">
    <property type="entry name" value="TRYPSIN_SER"/>
    <property type="match status" value="1"/>
</dbReference>